<sequence length="108" mass="12341">MEPVLPPELEREIFETAAHLDRSDIPTLLLVYRRVHEWIEHLLYRSITIVAHDEYRLLAVQARPAAAAFLQQNLRYLCVAYTIGSNPACEGEPVDTQVIHNSPIIHSN</sequence>
<comment type="caution">
    <text evidence="1">The sequence shown here is derived from an EMBL/GenBank/DDBJ whole genome shotgun (WGS) entry which is preliminary data.</text>
</comment>
<evidence type="ECO:0000313" key="1">
    <source>
        <dbReference type="EMBL" id="KAK7033744.1"/>
    </source>
</evidence>
<evidence type="ECO:0000313" key="2">
    <source>
        <dbReference type="Proteomes" id="UP001362999"/>
    </source>
</evidence>
<accession>A0AAW0C590</accession>
<protein>
    <recommendedName>
        <fullName evidence="3">F-box domain-containing protein</fullName>
    </recommendedName>
</protein>
<dbReference type="Proteomes" id="UP001362999">
    <property type="component" value="Unassembled WGS sequence"/>
</dbReference>
<name>A0AAW0C590_9AGAR</name>
<organism evidence="1 2">
    <name type="scientific">Favolaschia claudopus</name>
    <dbReference type="NCBI Taxonomy" id="2862362"/>
    <lineage>
        <taxon>Eukaryota</taxon>
        <taxon>Fungi</taxon>
        <taxon>Dikarya</taxon>
        <taxon>Basidiomycota</taxon>
        <taxon>Agaricomycotina</taxon>
        <taxon>Agaricomycetes</taxon>
        <taxon>Agaricomycetidae</taxon>
        <taxon>Agaricales</taxon>
        <taxon>Marasmiineae</taxon>
        <taxon>Mycenaceae</taxon>
        <taxon>Favolaschia</taxon>
    </lineage>
</organism>
<gene>
    <name evidence="1" type="ORF">R3P38DRAFT_2914725</name>
</gene>
<keyword evidence="2" id="KW-1185">Reference proteome</keyword>
<dbReference type="AlphaFoldDB" id="A0AAW0C590"/>
<dbReference type="EMBL" id="JAWWNJ010000022">
    <property type="protein sequence ID" value="KAK7033744.1"/>
    <property type="molecule type" value="Genomic_DNA"/>
</dbReference>
<proteinExistence type="predicted"/>
<evidence type="ECO:0008006" key="3">
    <source>
        <dbReference type="Google" id="ProtNLM"/>
    </source>
</evidence>
<reference evidence="1 2" key="1">
    <citation type="journal article" date="2024" name="J Genomics">
        <title>Draft genome sequencing and assembly of Favolaschia claudopus CIRM-BRFM 2984 isolated from oak limbs.</title>
        <authorList>
            <person name="Navarro D."/>
            <person name="Drula E."/>
            <person name="Chaduli D."/>
            <person name="Cazenave R."/>
            <person name="Ahrendt S."/>
            <person name="Wang J."/>
            <person name="Lipzen A."/>
            <person name="Daum C."/>
            <person name="Barry K."/>
            <person name="Grigoriev I.V."/>
            <person name="Favel A."/>
            <person name="Rosso M.N."/>
            <person name="Martin F."/>
        </authorList>
    </citation>
    <scope>NUCLEOTIDE SEQUENCE [LARGE SCALE GENOMIC DNA]</scope>
    <source>
        <strain evidence="1 2">CIRM-BRFM 2984</strain>
    </source>
</reference>